<sequence>MEKYKIYIDFEAITPPFTTILGSHVKSNYPFCYTIGYIDKYYQEYYKTRIIKLKSMNIKQLYRDLKEYLTKDIQKILEQEIEINENNIQFIGWNPQLENEVTKKIFNLPTKNIININLQLSLSVATKHFLNTDKYFEYFDKLDINDSFYRKILDSTRTGIKANYVGFLLYCNYKKRYFKSSELNKIDFDILKQQLVKYNKDDVKRLIYIEKHQIEVQRIIEEEINERNLKNKSIKEFNFLRNLRKYLSFIGYVDETTISELIEKLNKRNEQLITYLTKQKLDKNKAIIYRKETIKIKNLLDYINNSNEQINLVSELSSSLKNKVNELKKYLVNK</sequence>
<gene>
    <name evidence="1" type="ORF">MADP07_00753</name>
</gene>
<accession>A0A9Q3L9S1</accession>
<dbReference type="Proteomes" id="UP000746160">
    <property type="component" value="Unassembled WGS sequence"/>
</dbReference>
<protein>
    <recommendedName>
        <fullName evidence="3">DUF2779 domain-containing protein</fullName>
    </recommendedName>
</protein>
<evidence type="ECO:0000313" key="2">
    <source>
        <dbReference type="Proteomes" id="UP000746160"/>
    </source>
</evidence>
<name>A0A9Q3L9S1_9BACT</name>
<comment type="caution">
    <text evidence="1">The sequence shown here is derived from an EMBL/GenBank/DDBJ whole genome shotgun (WGS) entry which is preliminary data.</text>
</comment>
<evidence type="ECO:0008006" key="3">
    <source>
        <dbReference type="Google" id="ProtNLM"/>
    </source>
</evidence>
<reference evidence="1" key="1">
    <citation type="journal article" date="2021" name="Genes Genomics">
        <title>Comparative genomic analysis of Mycoplasma anatis strains.</title>
        <authorList>
            <person name="Zhou Q."/>
            <person name="Mai K."/>
            <person name="Yang D."/>
            <person name="Liu J."/>
            <person name="Yan Z."/>
            <person name="Luo C."/>
            <person name="Tan Y."/>
            <person name="Cao S."/>
            <person name="Zhou Q."/>
            <person name="Chen L."/>
            <person name="Chen F."/>
        </authorList>
    </citation>
    <scope>NUCLEOTIDE SEQUENCE</scope>
    <source>
        <strain evidence="1">DP07</strain>
    </source>
</reference>
<evidence type="ECO:0000313" key="1">
    <source>
        <dbReference type="EMBL" id="MBW0603009.1"/>
    </source>
</evidence>
<dbReference type="EMBL" id="JABZFG010000019">
    <property type="protein sequence ID" value="MBW0603009.1"/>
    <property type="molecule type" value="Genomic_DNA"/>
</dbReference>
<dbReference type="AlphaFoldDB" id="A0A9Q3L9S1"/>
<dbReference type="RefSeq" id="WP_218675017.1">
    <property type="nucleotide sequence ID" value="NZ_CP054878.1"/>
</dbReference>
<organism evidence="1 2">
    <name type="scientific">Mycoplasmopsis anatis</name>
    <dbReference type="NCBI Taxonomy" id="171279"/>
    <lineage>
        <taxon>Bacteria</taxon>
        <taxon>Bacillati</taxon>
        <taxon>Mycoplasmatota</taxon>
        <taxon>Mycoplasmoidales</taxon>
        <taxon>Metamycoplasmataceae</taxon>
        <taxon>Mycoplasmopsis</taxon>
    </lineage>
</organism>
<proteinExistence type="predicted"/>